<reference evidence="4" key="1">
    <citation type="journal article" date="2010" name="PLoS ONE">
        <title>The complete genome sequence of Cupriavidus metallidurans strain CH34, a master survivalist in harsh and anthropogenic environments.</title>
        <authorList>
            <person name="Janssen P.J."/>
            <person name="Van Houdt R."/>
            <person name="Moors H."/>
            <person name="Monsieurs P."/>
            <person name="Morin N."/>
            <person name="Michaux A."/>
            <person name="Benotmane M.A."/>
            <person name="Leys N."/>
            <person name="Vallaeys T."/>
            <person name="Lapidus A."/>
            <person name="Monchy S."/>
            <person name="Medigue C."/>
            <person name="Taghavi S."/>
            <person name="McCorkle S."/>
            <person name="Dunn J."/>
            <person name="van der Lelie D."/>
            <person name="Mergeay M."/>
        </authorList>
    </citation>
    <scope>NUCLEOTIDE SEQUENCE [LARGE SCALE GENOMIC DNA]</scope>
    <source>
        <strain evidence="4">ATCC 43123 / DSM 2839 / NBRC 102507 / CH34</strain>
    </source>
</reference>
<dbReference type="KEGG" id="rme:Rmet_3866"/>
<accession>Q1LGJ2</accession>
<sequence length="335" mass="36724">MTATYAAFMTPALNVPNSAPNAWLLLIVSLPTSSATARMRIWRAVRTLGCAALRDGAYLLPAHAEQAMQLRILADDALQEEGQAWLLRVQAGDAAEDSAYRALFDRTPDYTRWLAELSEARKTLPDLVAAERSRLQRRHARAYDTIRKIDFFPNEATVRADAQWRDFAAAIEATQSPGEPHAAAGGIPRRDPSQYQGRLWATRRNLWVDRVASAWLIRRFIDPHAGFLWLANPADCPADALGFDFDGATFTHVGTRVSFEVLLASFGLDDNPGLVRLGAMVHALDVGGSTVPEASGFEAILAGARKRLADDDALLTEVGTVLDSLYAHFSGNRKP</sequence>
<dbReference type="Proteomes" id="UP000002429">
    <property type="component" value="Plasmid megaplasmid"/>
</dbReference>
<name>Q1LGJ2_CUPMC</name>
<keyword evidence="3" id="KW-0614">Plasmid</keyword>
<evidence type="ECO:0000259" key="1">
    <source>
        <dbReference type="Pfam" id="PF09828"/>
    </source>
</evidence>
<keyword evidence="4" id="KW-1185">Reference proteome</keyword>
<protein>
    <submittedName>
        <fullName evidence="3">Chromate resistance regulator (Putative activator)</fullName>
    </submittedName>
</protein>
<geneLocation type="plasmid" evidence="3 4">
    <name>megaplasmid</name>
</geneLocation>
<dbReference type="Pfam" id="PF20229">
    <property type="entry name" value="ChrB_N"/>
    <property type="match status" value="1"/>
</dbReference>
<dbReference type="InterPro" id="IPR046858">
    <property type="entry name" value="ChrB_N"/>
</dbReference>
<dbReference type="EMBL" id="CP000353">
    <property type="protein sequence ID" value="ABF10734.1"/>
    <property type="molecule type" value="Genomic_DNA"/>
</dbReference>
<organism evidence="3 4">
    <name type="scientific">Cupriavidus metallidurans (strain ATCC 43123 / DSM 2839 / NBRC 102507 / CH34)</name>
    <name type="common">Ralstonia metallidurans</name>
    <dbReference type="NCBI Taxonomy" id="266264"/>
    <lineage>
        <taxon>Bacteria</taxon>
        <taxon>Pseudomonadati</taxon>
        <taxon>Pseudomonadota</taxon>
        <taxon>Betaproteobacteria</taxon>
        <taxon>Burkholderiales</taxon>
        <taxon>Burkholderiaceae</taxon>
        <taxon>Cupriavidus</taxon>
    </lineage>
</organism>
<feature type="domain" description="ChrB C-terminal" evidence="1">
    <location>
        <begin position="200"/>
        <end position="329"/>
    </location>
</feature>
<dbReference type="eggNOG" id="COG4275">
    <property type="taxonomic scope" value="Bacteria"/>
</dbReference>
<evidence type="ECO:0000313" key="3">
    <source>
        <dbReference type="EMBL" id="ABF10734.1"/>
    </source>
</evidence>
<dbReference type="InterPro" id="IPR018634">
    <property type="entry name" value="ChrB_C"/>
</dbReference>
<dbReference type="Pfam" id="PF09828">
    <property type="entry name" value="ChrB_C"/>
    <property type="match status" value="1"/>
</dbReference>
<evidence type="ECO:0000259" key="2">
    <source>
        <dbReference type="Pfam" id="PF20229"/>
    </source>
</evidence>
<proteinExistence type="predicted"/>
<dbReference type="HOGENOM" id="CLU_079058_0_0_4"/>
<gene>
    <name evidence="3" type="primary">chrB2</name>
    <name evidence="3" type="ordered locus">Rmet_3866</name>
</gene>
<evidence type="ECO:0000313" key="4">
    <source>
        <dbReference type="Proteomes" id="UP000002429"/>
    </source>
</evidence>
<dbReference type="RefSeq" id="WP_011518381.1">
    <property type="nucleotide sequence ID" value="NC_007974.2"/>
</dbReference>
<feature type="domain" description="ChrB N-terminal" evidence="2">
    <location>
        <begin position="38"/>
        <end position="118"/>
    </location>
</feature>
<dbReference type="AlphaFoldDB" id="Q1LGJ2"/>